<name>A0A0L0G314_9EUKA</name>
<sequence>MSAQLADFLKDNRKVNQLDASSIGFTAALDVDAKNEVDIDEAAEEGFKTEFTRLVSARSIECILASNHAASSDVLRFDPKEIGVPKIFREKDKGVDSWCDYMNDMTVLKPKAIATHKKRNPDGNVKESRARNLRNSFIDVTEGLKKFSQSSDQLIRGRDYLSSRTSKRSRLQKTQGINHDDVDVSSIDEATDENDLADSRSQNSETSGEDESSPVDSNFTLEDDVLAVIMNYTPT</sequence>
<proteinExistence type="predicted"/>
<protein>
    <submittedName>
        <fullName evidence="2">Uncharacterized protein</fullName>
    </submittedName>
</protein>
<evidence type="ECO:0000313" key="2">
    <source>
        <dbReference type="EMBL" id="KNC83221.1"/>
    </source>
</evidence>
<organism evidence="2 3">
    <name type="scientific">Sphaeroforma arctica JP610</name>
    <dbReference type="NCBI Taxonomy" id="667725"/>
    <lineage>
        <taxon>Eukaryota</taxon>
        <taxon>Ichthyosporea</taxon>
        <taxon>Ichthyophonida</taxon>
        <taxon>Sphaeroforma</taxon>
    </lineage>
</organism>
<evidence type="ECO:0000256" key="1">
    <source>
        <dbReference type="SAM" id="MobiDB-lite"/>
    </source>
</evidence>
<feature type="non-terminal residue" evidence="2">
    <location>
        <position position="1"/>
    </location>
</feature>
<gene>
    <name evidence="2" type="ORF">SARC_04520</name>
</gene>
<dbReference type="EMBL" id="KQ241853">
    <property type="protein sequence ID" value="KNC83221.1"/>
    <property type="molecule type" value="Genomic_DNA"/>
</dbReference>
<keyword evidence="3" id="KW-1185">Reference proteome</keyword>
<accession>A0A0L0G314</accession>
<dbReference type="GeneID" id="25905024"/>
<dbReference type="Proteomes" id="UP000054560">
    <property type="component" value="Unassembled WGS sequence"/>
</dbReference>
<evidence type="ECO:0000313" key="3">
    <source>
        <dbReference type="Proteomes" id="UP000054560"/>
    </source>
</evidence>
<dbReference type="AlphaFoldDB" id="A0A0L0G314"/>
<reference evidence="2 3" key="1">
    <citation type="submission" date="2011-02" db="EMBL/GenBank/DDBJ databases">
        <title>The Genome Sequence of Sphaeroforma arctica JP610.</title>
        <authorList>
            <consortium name="The Broad Institute Genome Sequencing Platform"/>
            <person name="Russ C."/>
            <person name="Cuomo C."/>
            <person name="Young S.K."/>
            <person name="Zeng Q."/>
            <person name="Gargeya S."/>
            <person name="Alvarado L."/>
            <person name="Berlin A."/>
            <person name="Chapman S.B."/>
            <person name="Chen Z."/>
            <person name="Freedman E."/>
            <person name="Gellesch M."/>
            <person name="Goldberg J."/>
            <person name="Griggs A."/>
            <person name="Gujja S."/>
            <person name="Heilman E."/>
            <person name="Heiman D."/>
            <person name="Howarth C."/>
            <person name="Mehta T."/>
            <person name="Neiman D."/>
            <person name="Pearson M."/>
            <person name="Roberts A."/>
            <person name="Saif S."/>
            <person name="Shea T."/>
            <person name="Shenoy N."/>
            <person name="Sisk P."/>
            <person name="Stolte C."/>
            <person name="Sykes S."/>
            <person name="White J."/>
            <person name="Yandava C."/>
            <person name="Burger G."/>
            <person name="Gray M.W."/>
            <person name="Holland P.W.H."/>
            <person name="King N."/>
            <person name="Lang F.B.F."/>
            <person name="Roger A.J."/>
            <person name="Ruiz-Trillo I."/>
            <person name="Haas B."/>
            <person name="Nusbaum C."/>
            <person name="Birren B."/>
        </authorList>
    </citation>
    <scope>NUCLEOTIDE SEQUENCE [LARGE SCALE GENOMIC DNA]</scope>
    <source>
        <strain evidence="2 3">JP610</strain>
    </source>
</reference>
<dbReference type="RefSeq" id="XP_014157123.1">
    <property type="nucleotide sequence ID" value="XM_014301648.1"/>
</dbReference>
<feature type="region of interest" description="Disordered" evidence="1">
    <location>
        <begin position="162"/>
        <end position="220"/>
    </location>
</feature>